<dbReference type="RefSeq" id="WP_277192254.1">
    <property type="nucleotide sequence ID" value="NZ_JAROAV010000028.1"/>
</dbReference>
<dbReference type="EMBL" id="JAROAV010000028">
    <property type="protein sequence ID" value="MDF8264878.1"/>
    <property type="molecule type" value="Genomic_DNA"/>
</dbReference>
<evidence type="ECO:0000313" key="2">
    <source>
        <dbReference type="Proteomes" id="UP001528912"/>
    </source>
</evidence>
<dbReference type="InterPro" id="IPR011664">
    <property type="entry name" value="Abi_system_AbiD/AbiF-like"/>
</dbReference>
<accession>A0ABT6C7P1</accession>
<reference evidence="1 2" key="1">
    <citation type="submission" date="2023-03" db="EMBL/GenBank/DDBJ databases">
        <title>YIM 133296 draft genome.</title>
        <authorList>
            <person name="Xiong L."/>
        </authorList>
    </citation>
    <scope>NUCLEOTIDE SEQUENCE [LARGE SCALE GENOMIC DNA]</scope>
    <source>
        <strain evidence="1 2">YIM 133296</strain>
    </source>
</reference>
<protein>
    <submittedName>
        <fullName evidence="1">Abi family protein</fullName>
    </submittedName>
</protein>
<name>A0ABT6C7P1_9MICO</name>
<dbReference type="Pfam" id="PF07751">
    <property type="entry name" value="Abi_2"/>
    <property type="match status" value="1"/>
</dbReference>
<sequence>MTYAKPALTEAALLSRWEERGLVVQDSERCMRYLRHIGYYRLSPYVRSFEASRDVLREGTTFDEILNLYIFDRRLRLLVMDAIERFEVATRAAIGDHMCRLGGPHWYEAPSHFRHPNRHARLLKDVDNLVDDQLARVPERPADSSFFVSALEHYVTQYGDPKRPPSWLVLEELSLGALRSVYDNLSRRSDKTAIARTIGLTEPMLTSWLRSYQRVRNICAHHGRLWNRGLGVNPAIPSSLNVRWLDDRELFERERWRRQRLYPVLVSLQTVLHTVSPGSTWSARLRDLLDEHPHVSRVGMGIPEDWWTDGFWPVKESGALEMRLHSRMEGPRHDDS</sequence>
<evidence type="ECO:0000313" key="1">
    <source>
        <dbReference type="EMBL" id="MDF8264878.1"/>
    </source>
</evidence>
<organism evidence="1 2">
    <name type="scientific">Luteipulveratus flavus</name>
    <dbReference type="NCBI Taxonomy" id="3031728"/>
    <lineage>
        <taxon>Bacteria</taxon>
        <taxon>Bacillati</taxon>
        <taxon>Actinomycetota</taxon>
        <taxon>Actinomycetes</taxon>
        <taxon>Micrococcales</taxon>
        <taxon>Dermacoccaceae</taxon>
        <taxon>Luteipulveratus</taxon>
    </lineage>
</organism>
<proteinExistence type="predicted"/>
<keyword evidence="2" id="KW-1185">Reference proteome</keyword>
<dbReference type="Proteomes" id="UP001528912">
    <property type="component" value="Unassembled WGS sequence"/>
</dbReference>
<comment type="caution">
    <text evidence="1">The sequence shown here is derived from an EMBL/GenBank/DDBJ whole genome shotgun (WGS) entry which is preliminary data.</text>
</comment>
<gene>
    <name evidence="1" type="ORF">P4R38_11535</name>
</gene>